<keyword evidence="4" id="KW-1185">Reference proteome</keyword>
<evidence type="ECO:0000259" key="2">
    <source>
        <dbReference type="Pfam" id="PF07859"/>
    </source>
</evidence>
<protein>
    <submittedName>
        <fullName evidence="3">Ab hydrolase superfamily protein c4a8.06c</fullName>
    </submittedName>
</protein>
<reference evidence="3" key="1">
    <citation type="submission" date="2022-08" db="EMBL/GenBank/DDBJ databases">
        <title>Novel sulfate-reducing endosymbionts in the free-living metamonad Anaeramoeba.</title>
        <authorList>
            <person name="Jerlstrom-Hultqvist J."/>
            <person name="Cepicka I."/>
            <person name="Gallot-Lavallee L."/>
            <person name="Salas-Leiva D."/>
            <person name="Curtis B.A."/>
            <person name="Zahonova K."/>
            <person name="Pipaliya S."/>
            <person name="Dacks J."/>
            <person name="Roger A.J."/>
        </authorList>
    </citation>
    <scope>NUCLEOTIDE SEQUENCE</scope>
    <source>
        <strain evidence="3">Schooner1</strain>
    </source>
</reference>
<name>A0ABQ8XRJ1_9EUKA</name>
<evidence type="ECO:0000256" key="1">
    <source>
        <dbReference type="ARBA" id="ARBA00022801"/>
    </source>
</evidence>
<organism evidence="3 4">
    <name type="scientific">Anaeramoeba flamelloides</name>
    <dbReference type="NCBI Taxonomy" id="1746091"/>
    <lineage>
        <taxon>Eukaryota</taxon>
        <taxon>Metamonada</taxon>
        <taxon>Anaeramoebidae</taxon>
        <taxon>Anaeramoeba</taxon>
    </lineage>
</organism>
<dbReference type="InterPro" id="IPR013094">
    <property type="entry name" value="AB_hydrolase_3"/>
</dbReference>
<dbReference type="EMBL" id="JAOAOG010000266">
    <property type="protein sequence ID" value="KAJ6235014.1"/>
    <property type="molecule type" value="Genomic_DNA"/>
</dbReference>
<dbReference type="Pfam" id="PF07859">
    <property type="entry name" value="Abhydrolase_3"/>
    <property type="match status" value="1"/>
</dbReference>
<dbReference type="InterPro" id="IPR050300">
    <property type="entry name" value="GDXG_lipolytic_enzyme"/>
</dbReference>
<dbReference type="Gene3D" id="3.40.50.1820">
    <property type="entry name" value="alpha/beta hydrolase"/>
    <property type="match status" value="1"/>
</dbReference>
<evidence type="ECO:0000313" key="4">
    <source>
        <dbReference type="Proteomes" id="UP001150062"/>
    </source>
</evidence>
<dbReference type="Proteomes" id="UP001150062">
    <property type="component" value="Unassembled WGS sequence"/>
</dbReference>
<comment type="caution">
    <text evidence="3">The sequence shown here is derived from an EMBL/GenBank/DDBJ whole genome shotgun (WGS) entry which is preliminary data.</text>
</comment>
<evidence type="ECO:0000313" key="3">
    <source>
        <dbReference type="EMBL" id="KAJ6235014.1"/>
    </source>
</evidence>
<proteinExistence type="predicted"/>
<dbReference type="GO" id="GO:0016787">
    <property type="term" value="F:hydrolase activity"/>
    <property type="evidence" value="ECO:0007669"/>
    <property type="project" value="UniProtKB-KW"/>
</dbReference>
<gene>
    <name evidence="3" type="ORF">M0813_28994</name>
</gene>
<dbReference type="InterPro" id="IPR029058">
    <property type="entry name" value="AB_hydrolase_fold"/>
</dbReference>
<accession>A0ABQ8XRJ1</accession>
<keyword evidence="1 3" id="KW-0378">Hydrolase</keyword>
<dbReference type="PANTHER" id="PTHR48081:SF8">
    <property type="entry name" value="ALPHA_BETA HYDROLASE FOLD-3 DOMAIN-CONTAINING PROTEIN-RELATED"/>
    <property type="match status" value="1"/>
</dbReference>
<feature type="domain" description="Alpha/beta hydrolase fold-3" evidence="2">
    <location>
        <begin position="102"/>
        <end position="315"/>
    </location>
</feature>
<dbReference type="PANTHER" id="PTHR48081">
    <property type="entry name" value="AB HYDROLASE SUPERFAMILY PROTEIN C4A8.06C"/>
    <property type="match status" value="1"/>
</dbReference>
<dbReference type="SUPFAM" id="SSF53474">
    <property type="entry name" value="alpha/beta-Hydrolases"/>
    <property type="match status" value="1"/>
</dbReference>
<sequence>MFLFLVFLFFFSILGYFFLHDSAIHPKIKLKHYLLLYFFWKYKLSPGKKFDRSKFPKTPTAEAGTKGGVTSVDVKTTYEEHELDCRIYKSEKLEANEKRPTMIYAFGGGYVFGANNSPKDDSTCRELVKRNGIVVISVNYRLSPEYPHPAAIDDFCKAILWAKNGDAEELQNVDTDKLFLGGYSAGANLSLVSTQEMINNDQEDLVKAIVSLFPPLIISPRVESRKKNPMAWTLTQKQLDFFEYCYLGKEPDAKYERADVNPTKSKTMEKYPPTFILTGTKDPLYDESLIFKKKLENDGVNVVFKCFNNGVHGFHRYPFLPYTKNAFEEITDFLKSNDLYAKK</sequence>